<dbReference type="PANTHER" id="PTHR33627:SF1">
    <property type="entry name" value="TRANSPOSASE"/>
    <property type="match status" value="1"/>
</dbReference>
<dbReference type="PANTHER" id="PTHR33627">
    <property type="entry name" value="TRANSPOSASE"/>
    <property type="match status" value="1"/>
</dbReference>
<feature type="domain" description="Transposase IS4-like" evidence="1">
    <location>
        <begin position="70"/>
        <end position="292"/>
    </location>
</feature>
<proteinExistence type="predicted"/>
<name>A0A1F7VAW1_9BACT</name>
<protein>
    <recommendedName>
        <fullName evidence="1">Transposase IS4-like domain-containing protein</fullName>
    </recommendedName>
</protein>
<dbReference type="InterPro" id="IPR002559">
    <property type="entry name" value="Transposase_11"/>
</dbReference>
<dbReference type="EMBL" id="MGER01000067">
    <property type="protein sequence ID" value="OGL87636.1"/>
    <property type="molecule type" value="Genomic_DNA"/>
</dbReference>
<reference evidence="2 3" key="1">
    <citation type="journal article" date="2016" name="Nat. Commun.">
        <title>Thousands of microbial genomes shed light on interconnected biogeochemical processes in an aquifer system.</title>
        <authorList>
            <person name="Anantharaman K."/>
            <person name="Brown C.T."/>
            <person name="Hug L.A."/>
            <person name="Sharon I."/>
            <person name="Castelle C.J."/>
            <person name="Probst A.J."/>
            <person name="Thomas B.C."/>
            <person name="Singh A."/>
            <person name="Wilkins M.J."/>
            <person name="Karaoz U."/>
            <person name="Brodie E.L."/>
            <person name="Williams K.H."/>
            <person name="Hubbard S.S."/>
            <person name="Banfield J.F."/>
        </authorList>
    </citation>
    <scope>NUCLEOTIDE SEQUENCE [LARGE SCALE GENOMIC DNA]</scope>
</reference>
<gene>
    <name evidence="2" type="ORF">A3I42_04790</name>
</gene>
<dbReference type="Pfam" id="PF01609">
    <property type="entry name" value="DDE_Tnp_1"/>
    <property type="match status" value="1"/>
</dbReference>
<dbReference type="Proteomes" id="UP000178264">
    <property type="component" value="Unassembled WGS sequence"/>
</dbReference>
<evidence type="ECO:0000313" key="2">
    <source>
        <dbReference type="EMBL" id="OGL87636.1"/>
    </source>
</evidence>
<sequence length="327" mass="37700">MQKQKCSLTLYSNFLIANHSRYSGCELARVAPSQNLHHDAVSRWLSASKFQPTELLNQVKHLITPATGYLLVDDTTLDKRYSRANELAKQQYSGDERGLVNGINLVNLLWTDGDKFVPVDYRIYRKGTADHQDKTKHDHFRDMLKRAVNKGFSKQLPVLFDAWYASIGNLKFIRSLKMHFICSIACNRQVSVIKGTYLSVQDLDFTKEQVHKVWLKEFGFVLVAQTVTAGGDVTYLMTNNLSLDYDTFVDCFKQRWHIEEFHRGIKQATGIEKCYSIQAESQKTHIFAAFTAFIKLEKNRLFSNISWYEQKAMIPRTAVANYMWANA</sequence>
<dbReference type="InterPro" id="IPR012337">
    <property type="entry name" value="RNaseH-like_sf"/>
</dbReference>
<evidence type="ECO:0000313" key="3">
    <source>
        <dbReference type="Proteomes" id="UP000178264"/>
    </source>
</evidence>
<organism evidence="2 3">
    <name type="scientific">Candidatus Uhrbacteria bacterium RIFCSPLOWO2_02_FULL_49_11</name>
    <dbReference type="NCBI Taxonomy" id="1802409"/>
    <lineage>
        <taxon>Bacteria</taxon>
        <taxon>Candidatus Uhriibacteriota</taxon>
    </lineage>
</organism>
<dbReference type="GO" id="GO:0003677">
    <property type="term" value="F:DNA binding"/>
    <property type="evidence" value="ECO:0007669"/>
    <property type="project" value="InterPro"/>
</dbReference>
<dbReference type="GO" id="GO:0006313">
    <property type="term" value="P:DNA transposition"/>
    <property type="evidence" value="ECO:0007669"/>
    <property type="project" value="InterPro"/>
</dbReference>
<dbReference type="GO" id="GO:0004803">
    <property type="term" value="F:transposase activity"/>
    <property type="evidence" value="ECO:0007669"/>
    <property type="project" value="InterPro"/>
</dbReference>
<dbReference type="InterPro" id="IPR039365">
    <property type="entry name" value="IS701-like"/>
</dbReference>
<accession>A0A1F7VAW1</accession>
<comment type="caution">
    <text evidence="2">The sequence shown here is derived from an EMBL/GenBank/DDBJ whole genome shotgun (WGS) entry which is preliminary data.</text>
</comment>
<dbReference type="AlphaFoldDB" id="A0A1F7VAW1"/>
<evidence type="ECO:0000259" key="1">
    <source>
        <dbReference type="Pfam" id="PF01609"/>
    </source>
</evidence>
<dbReference type="SUPFAM" id="SSF53098">
    <property type="entry name" value="Ribonuclease H-like"/>
    <property type="match status" value="1"/>
</dbReference>